<dbReference type="PANTHER" id="PTHR42681">
    <property type="entry name" value="MALONYL-COA-ACYL CARRIER PROTEIN TRANSACYLASE, MITOCHONDRIAL"/>
    <property type="match status" value="1"/>
</dbReference>
<feature type="domain" description="Malonyl-CoA:ACP transacylase (MAT)" evidence="6">
    <location>
        <begin position="5"/>
        <end position="316"/>
    </location>
</feature>
<dbReference type="Pfam" id="PF00698">
    <property type="entry name" value="Acyl_transf_1"/>
    <property type="match status" value="1"/>
</dbReference>
<dbReference type="SMART" id="SM00827">
    <property type="entry name" value="PKS_AT"/>
    <property type="match status" value="1"/>
</dbReference>
<dbReference type="SUPFAM" id="SSF55048">
    <property type="entry name" value="Probable ACP-binding domain of malonyl-CoA ACP transacylase"/>
    <property type="match status" value="1"/>
</dbReference>
<evidence type="ECO:0000259" key="6">
    <source>
        <dbReference type="SMART" id="SM00827"/>
    </source>
</evidence>
<keyword evidence="2" id="KW-0808">Transferase</keyword>
<dbReference type="InterPro" id="IPR050858">
    <property type="entry name" value="Mal-CoA-ACP_Trans/PKS_FabD"/>
</dbReference>
<dbReference type="SUPFAM" id="SSF52151">
    <property type="entry name" value="FabD/lysophospholipase-like"/>
    <property type="match status" value="1"/>
</dbReference>
<organism evidence="7 8">
    <name type="scientific">Streptomonospora halophila</name>
    <dbReference type="NCBI Taxonomy" id="427369"/>
    <lineage>
        <taxon>Bacteria</taxon>
        <taxon>Bacillati</taxon>
        <taxon>Actinomycetota</taxon>
        <taxon>Actinomycetes</taxon>
        <taxon>Streptosporangiales</taxon>
        <taxon>Nocardiopsidaceae</taxon>
        <taxon>Streptomonospora</taxon>
    </lineage>
</organism>
<comment type="caution">
    <text evidence="7">The sequence shown here is derived from an EMBL/GenBank/DDBJ whole genome shotgun (WGS) entry which is preliminary data.</text>
</comment>
<evidence type="ECO:0000313" key="8">
    <source>
        <dbReference type="Proteomes" id="UP001499993"/>
    </source>
</evidence>
<evidence type="ECO:0000256" key="4">
    <source>
        <dbReference type="ARBA" id="ARBA00048462"/>
    </source>
</evidence>
<proteinExistence type="predicted"/>
<dbReference type="Gene3D" id="3.40.366.10">
    <property type="entry name" value="Malonyl-Coenzyme A Acyl Carrier Protein, domain 2"/>
    <property type="match status" value="1"/>
</dbReference>
<dbReference type="InterPro" id="IPR016036">
    <property type="entry name" value="Malonyl_transacylase_ACP-bd"/>
</dbReference>
<evidence type="ECO:0000256" key="3">
    <source>
        <dbReference type="ARBA" id="ARBA00023315"/>
    </source>
</evidence>
<dbReference type="Gene3D" id="3.30.70.250">
    <property type="entry name" value="Malonyl-CoA ACP transacylase, ACP-binding"/>
    <property type="match status" value="1"/>
</dbReference>
<reference evidence="8" key="1">
    <citation type="journal article" date="2019" name="Int. J. Syst. Evol. Microbiol.">
        <title>The Global Catalogue of Microorganisms (GCM) 10K type strain sequencing project: providing services to taxonomists for standard genome sequencing and annotation.</title>
        <authorList>
            <consortium name="The Broad Institute Genomics Platform"/>
            <consortium name="The Broad Institute Genome Sequencing Center for Infectious Disease"/>
            <person name="Wu L."/>
            <person name="Ma J."/>
        </authorList>
    </citation>
    <scope>NUCLEOTIDE SEQUENCE [LARGE SCALE GENOMIC DNA]</scope>
    <source>
        <strain evidence="8">JCM 18123</strain>
    </source>
</reference>
<keyword evidence="8" id="KW-1185">Reference proteome</keyword>
<evidence type="ECO:0000313" key="7">
    <source>
        <dbReference type="EMBL" id="GAA4953966.1"/>
    </source>
</evidence>
<dbReference type="Proteomes" id="UP001499993">
    <property type="component" value="Unassembled WGS sequence"/>
</dbReference>
<evidence type="ECO:0000256" key="5">
    <source>
        <dbReference type="SAM" id="MobiDB-lite"/>
    </source>
</evidence>
<feature type="compositionally biased region" description="Basic and acidic residues" evidence="5">
    <location>
        <begin position="297"/>
        <end position="308"/>
    </location>
</feature>
<protein>
    <recommendedName>
        <fullName evidence="1">[acyl-carrier-protein] S-malonyltransferase</fullName>
        <ecNumber evidence="1">2.3.1.39</ecNumber>
    </recommendedName>
</protein>
<evidence type="ECO:0000256" key="2">
    <source>
        <dbReference type="ARBA" id="ARBA00022679"/>
    </source>
</evidence>
<dbReference type="EMBL" id="BAABIK010000031">
    <property type="protein sequence ID" value="GAA4953966.1"/>
    <property type="molecule type" value="Genomic_DNA"/>
</dbReference>
<dbReference type="EC" id="2.3.1.39" evidence="1"/>
<dbReference type="PANTHER" id="PTHR42681:SF1">
    <property type="entry name" value="MALONYL-COA-ACYL CARRIER PROTEIN TRANSACYLASE, MITOCHONDRIAL"/>
    <property type="match status" value="1"/>
</dbReference>
<accession>A0ABP9GUM8</accession>
<feature type="region of interest" description="Disordered" evidence="5">
    <location>
        <begin position="297"/>
        <end position="319"/>
    </location>
</feature>
<comment type="catalytic activity">
    <reaction evidence="4">
        <text>holo-[ACP] + malonyl-CoA = malonyl-[ACP] + CoA</text>
        <dbReference type="Rhea" id="RHEA:41792"/>
        <dbReference type="Rhea" id="RHEA-COMP:9623"/>
        <dbReference type="Rhea" id="RHEA-COMP:9685"/>
        <dbReference type="ChEBI" id="CHEBI:57287"/>
        <dbReference type="ChEBI" id="CHEBI:57384"/>
        <dbReference type="ChEBI" id="CHEBI:64479"/>
        <dbReference type="ChEBI" id="CHEBI:78449"/>
        <dbReference type="EC" id="2.3.1.39"/>
    </reaction>
</comment>
<feature type="compositionally biased region" description="Polar residues" evidence="5">
    <location>
        <begin position="309"/>
        <end position="319"/>
    </location>
</feature>
<dbReference type="InterPro" id="IPR016035">
    <property type="entry name" value="Acyl_Trfase/lysoPLipase"/>
</dbReference>
<dbReference type="InterPro" id="IPR014043">
    <property type="entry name" value="Acyl_transferase_dom"/>
</dbReference>
<sequence>MLVIAAPGQGAQVPGFLAPWLELPGTAELLERWSEAVGLDLKRYGTTADAEEIRDTAVAQPLLVGAGFAAAAALFGDLDSAPDSIDAVAGHSVGELTAAGLAGVLRPEDALALVAERGRGMAEAAARTETGMTAVLGGDRDEVLAALESHGLTPANDNGSGQIVAAGTTEQLAALAEDPPPRARLRSLSVAGAFHTHHMAPAAERVERLAKSVEPADPRTRLLSNRDGAVVATGGEYLDRLVQQISAPVRWDSCTETLAGLGATALIELPPAGTLTGLAKRGLPGVERLAVKTPDDLERARELVREHSQSTATRQEGRP</sequence>
<dbReference type="InterPro" id="IPR001227">
    <property type="entry name" value="Ac_transferase_dom_sf"/>
</dbReference>
<keyword evidence="3" id="KW-0012">Acyltransferase</keyword>
<dbReference type="RefSeq" id="WP_345558608.1">
    <property type="nucleotide sequence ID" value="NZ_BAABIK010000031.1"/>
</dbReference>
<name>A0ABP9GUM8_9ACTN</name>
<evidence type="ECO:0000256" key="1">
    <source>
        <dbReference type="ARBA" id="ARBA00013258"/>
    </source>
</evidence>
<gene>
    <name evidence="7" type="ORF">GCM10023224_43960</name>
</gene>